<evidence type="ECO:0000313" key="1">
    <source>
        <dbReference type="EMBL" id="MBC6466212.1"/>
    </source>
</evidence>
<accession>A0ABR7LP05</accession>
<reference evidence="1 2" key="1">
    <citation type="submission" date="2020-06" db="EMBL/GenBank/DDBJ databases">
        <title>Actinomadura xiongansis sp. nov., isolated from soil of Baiyangdian.</title>
        <authorList>
            <person name="Zhang X."/>
        </authorList>
    </citation>
    <scope>NUCLEOTIDE SEQUENCE [LARGE SCALE GENOMIC DNA]</scope>
    <source>
        <strain evidence="1 2">HBUM206468</strain>
    </source>
</reference>
<dbReference type="Pfam" id="PF14078">
    <property type="entry name" value="DUF4259"/>
    <property type="match status" value="1"/>
</dbReference>
<dbReference type="InterPro" id="IPR025355">
    <property type="entry name" value="DUF4259"/>
</dbReference>
<gene>
    <name evidence="1" type="ORF">HKK74_11975</name>
</gene>
<dbReference type="EMBL" id="JABVEC010000007">
    <property type="protein sequence ID" value="MBC6466212.1"/>
    <property type="molecule type" value="Genomic_DNA"/>
</dbReference>
<comment type="caution">
    <text evidence="1">The sequence shown here is derived from an EMBL/GenBank/DDBJ whole genome shotgun (WGS) entry which is preliminary data.</text>
</comment>
<sequence>MGAWGTGPMENDAALDFAGDLSDGPEDTVTAGLRTAMTGVLDTDDYIEGSDLDAAIAAAALVAARIDPAVPIGVNGRDHLGRSPFTVDADLRDLAARVFTRAFEPENNEWHELWSDGGSLDEVTAALAPFRAAVDLPTQS</sequence>
<dbReference type="RefSeq" id="WP_187243221.1">
    <property type="nucleotide sequence ID" value="NZ_BAAAOK010000046.1"/>
</dbReference>
<name>A0ABR7LP05_9ACTN</name>
<evidence type="ECO:0000313" key="2">
    <source>
        <dbReference type="Proteomes" id="UP000805614"/>
    </source>
</evidence>
<keyword evidence="2" id="KW-1185">Reference proteome</keyword>
<proteinExistence type="predicted"/>
<organism evidence="1 2">
    <name type="scientific">Actinomadura alba</name>
    <dbReference type="NCBI Taxonomy" id="406431"/>
    <lineage>
        <taxon>Bacteria</taxon>
        <taxon>Bacillati</taxon>
        <taxon>Actinomycetota</taxon>
        <taxon>Actinomycetes</taxon>
        <taxon>Streptosporangiales</taxon>
        <taxon>Thermomonosporaceae</taxon>
        <taxon>Actinomadura</taxon>
    </lineage>
</organism>
<dbReference type="Proteomes" id="UP000805614">
    <property type="component" value="Unassembled WGS sequence"/>
</dbReference>
<protein>
    <submittedName>
        <fullName evidence="1">DUF4259 domain-containing protein</fullName>
    </submittedName>
</protein>